<name>A0A7W6DVQ2_9RHOB</name>
<keyword evidence="2" id="KW-1185">Reference proteome</keyword>
<accession>A0A7W6DVQ2</accession>
<comment type="caution">
    <text evidence="1">The sequence shown here is derived from an EMBL/GenBank/DDBJ whole genome shotgun (WGS) entry which is preliminary data.</text>
</comment>
<proteinExistence type="predicted"/>
<dbReference type="EMBL" id="JACIEJ010000005">
    <property type="protein sequence ID" value="MBB3986159.1"/>
    <property type="molecule type" value="Genomic_DNA"/>
</dbReference>
<dbReference type="Proteomes" id="UP000541426">
    <property type="component" value="Unassembled WGS sequence"/>
</dbReference>
<dbReference type="RefSeq" id="WP_183966309.1">
    <property type="nucleotide sequence ID" value="NZ_BAABBZ010000007.1"/>
</dbReference>
<evidence type="ECO:0000313" key="2">
    <source>
        <dbReference type="Proteomes" id="UP000541426"/>
    </source>
</evidence>
<evidence type="ECO:0000313" key="1">
    <source>
        <dbReference type="EMBL" id="MBB3986159.1"/>
    </source>
</evidence>
<protein>
    <submittedName>
        <fullName evidence="1">Uncharacterized protein</fullName>
    </submittedName>
</protein>
<gene>
    <name evidence="1" type="ORF">GGQ68_002497</name>
</gene>
<dbReference type="AlphaFoldDB" id="A0A7W6DVQ2"/>
<reference evidence="1 2" key="1">
    <citation type="submission" date="2020-08" db="EMBL/GenBank/DDBJ databases">
        <title>Genomic Encyclopedia of Type Strains, Phase IV (KMG-IV): sequencing the most valuable type-strain genomes for metagenomic binning, comparative biology and taxonomic classification.</title>
        <authorList>
            <person name="Goeker M."/>
        </authorList>
    </citation>
    <scope>NUCLEOTIDE SEQUENCE [LARGE SCALE GENOMIC DNA]</scope>
    <source>
        <strain evidence="1 2">DSM 102235</strain>
    </source>
</reference>
<organism evidence="1 2">
    <name type="scientific">Sagittula marina</name>
    <dbReference type="NCBI Taxonomy" id="943940"/>
    <lineage>
        <taxon>Bacteria</taxon>
        <taxon>Pseudomonadati</taxon>
        <taxon>Pseudomonadota</taxon>
        <taxon>Alphaproteobacteria</taxon>
        <taxon>Rhodobacterales</taxon>
        <taxon>Roseobacteraceae</taxon>
        <taxon>Sagittula</taxon>
    </lineage>
</organism>
<sequence length="183" mass="19095">MSVGALTASVPMGLLRLDLGAVPGGVPRWTLVEPRDGSHADKMLAHGDLGPDGMTSSMMLSVAWNVDAFERIAGIADNPRPDLVAVATVLALATLGGAEVLPLLPVVDAAIKPPLPEGDARSGIRNALSMVEHDALRGDQPALDTSLHVLRVEVMRCAAVRGGLTEALPWLKVKGEASCKEEN</sequence>